<dbReference type="InterPro" id="IPR000182">
    <property type="entry name" value="GNAT_dom"/>
</dbReference>
<dbReference type="PROSITE" id="PS51186">
    <property type="entry name" value="GNAT"/>
    <property type="match status" value="1"/>
</dbReference>
<dbReference type="GO" id="GO:0016746">
    <property type="term" value="F:acyltransferase activity"/>
    <property type="evidence" value="ECO:0007669"/>
    <property type="project" value="UniProtKB-KW"/>
</dbReference>
<name>A0ABV1F676_9FIRM</name>
<proteinExistence type="predicted"/>
<keyword evidence="3" id="KW-1185">Reference proteome</keyword>
<sequence length="262" mass="29424">MKTIFRKTEKSDTESLKKLWLSCFDEDVTAVNLIFDSDLFDGCCAVVDDIIVSALYLVKGTLNGEKSHYLCGASTDKSFRGNGIMSRLIDFALNDAKNNGDVYSLLFPANDGLYGFYAKLGYAPSCTVKSREISRQTLESFAEKGLNIGCSKENSFIYGENFFEFAKSYYEIYGSKVINKNDCFAVFDENENTADVFYSAYKNINELSALLLENTKSERFVFTGKSDNALFENCRLQKCGMIKSLDKNHKIPDDVYIGITLS</sequence>
<organism evidence="2 3">
    <name type="scientific">Ruminococcoides intestinale</name>
    <dbReference type="NCBI Taxonomy" id="3133162"/>
    <lineage>
        <taxon>Bacteria</taxon>
        <taxon>Bacillati</taxon>
        <taxon>Bacillota</taxon>
        <taxon>Clostridia</taxon>
        <taxon>Eubacteriales</taxon>
        <taxon>Oscillospiraceae</taxon>
        <taxon>Ruminococcoides</taxon>
    </lineage>
</organism>
<evidence type="ECO:0000259" key="1">
    <source>
        <dbReference type="PROSITE" id="PS51186"/>
    </source>
</evidence>
<dbReference type="SUPFAM" id="SSF55729">
    <property type="entry name" value="Acyl-CoA N-acyltransferases (Nat)"/>
    <property type="match status" value="1"/>
</dbReference>
<keyword evidence="2" id="KW-0808">Transferase</keyword>
<comment type="caution">
    <text evidence="2">The sequence shown here is derived from an EMBL/GenBank/DDBJ whole genome shotgun (WGS) entry which is preliminary data.</text>
</comment>
<dbReference type="CDD" id="cd04301">
    <property type="entry name" value="NAT_SF"/>
    <property type="match status" value="1"/>
</dbReference>
<protein>
    <submittedName>
        <fullName evidence="2">GNAT family N-acetyltransferase</fullName>
        <ecNumber evidence="2">2.3.1.-</ecNumber>
    </submittedName>
</protein>
<feature type="domain" description="N-acetyltransferase" evidence="1">
    <location>
        <begin position="3"/>
        <end position="139"/>
    </location>
</feature>
<evidence type="ECO:0000313" key="3">
    <source>
        <dbReference type="Proteomes" id="UP001490816"/>
    </source>
</evidence>
<dbReference type="PANTHER" id="PTHR37817:SF1">
    <property type="entry name" value="N-ACETYLTRANSFERASE EIS"/>
    <property type="match status" value="1"/>
</dbReference>
<dbReference type="InterPro" id="IPR051554">
    <property type="entry name" value="Acetyltransferase_Eis"/>
</dbReference>
<dbReference type="Proteomes" id="UP001490816">
    <property type="component" value="Unassembled WGS sequence"/>
</dbReference>
<dbReference type="PANTHER" id="PTHR37817">
    <property type="entry name" value="N-ACETYLTRANSFERASE EIS"/>
    <property type="match status" value="1"/>
</dbReference>
<reference evidence="2 3" key="1">
    <citation type="submission" date="2024-03" db="EMBL/GenBank/DDBJ databases">
        <title>Human intestinal bacterial collection.</title>
        <authorList>
            <person name="Pauvert C."/>
            <person name="Hitch T.C.A."/>
            <person name="Clavel T."/>
        </authorList>
    </citation>
    <scope>NUCLEOTIDE SEQUENCE [LARGE SCALE GENOMIC DNA]</scope>
    <source>
        <strain evidence="2 3">CLA-JM-H38</strain>
    </source>
</reference>
<dbReference type="RefSeq" id="WP_367285866.1">
    <property type="nucleotide sequence ID" value="NZ_JBBMEZ010000002.1"/>
</dbReference>
<gene>
    <name evidence="2" type="ORF">WMO39_00860</name>
</gene>
<dbReference type="EC" id="2.3.1.-" evidence="2"/>
<evidence type="ECO:0000313" key="2">
    <source>
        <dbReference type="EMBL" id="MEQ2468883.1"/>
    </source>
</evidence>
<accession>A0ABV1F676</accession>
<dbReference type="Gene3D" id="3.40.630.30">
    <property type="match status" value="1"/>
</dbReference>
<dbReference type="Pfam" id="PF13527">
    <property type="entry name" value="Acetyltransf_9"/>
    <property type="match status" value="1"/>
</dbReference>
<keyword evidence="2" id="KW-0012">Acyltransferase</keyword>
<dbReference type="InterPro" id="IPR016181">
    <property type="entry name" value="Acyl_CoA_acyltransferase"/>
</dbReference>
<dbReference type="EMBL" id="JBBMEZ010000002">
    <property type="protein sequence ID" value="MEQ2468883.1"/>
    <property type="molecule type" value="Genomic_DNA"/>
</dbReference>